<dbReference type="AlphaFoldDB" id="A0A177YFF5"/>
<keyword evidence="3" id="KW-1185">Reference proteome</keyword>
<feature type="region of interest" description="Disordered" evidence="1">
    <location>
        <begin position="53"/>
        <end position="73"/>
    </location>
</feature>
<organism evidence="2 3">
    <name type="scientific">Rhodococcoides kyotonense</name>
    <dbReference type="NCBI Taxonomy" id="398843"/>
    <lineage>
        <taxon>Bacteria</taxon>
        <taxon>Bacillati</taxon>
        <taxon>Actinomycetota</taxon>
        <taxon>Actinomycetes</taxon>
        <taxon>Mycobacteriales</taxon>
        <taxon>Nocardiaceae</taxon>
        <taxon>Rhodococcoides</taxon>
    </lineage>
</organism>
<reference evidence="2 3" key="1">
    <citation type="submission" date="2016-03" db="EMBL/GenBank/DDBJ databases">
        <title>Genome sequence of Rhodococcus kyotonensis KB10.</title>
        <authorList>
            <person name="Jeong H."/>
            <person name="Hong C.E."/>
            <person name="Jo S.H."/>
            <person name="Park J.M."/>
        </authorList>
    </citation>
    <scope>NUCLEOTIDE SEQUENCE [LARGE SCALE GENOMIC DNA]</scope>
    <source>
        <strain evidence="2 3">KB10</strain>
    </source>
</reference>
<evidence type="ECO:0000313" key="2">
    <source>
        <dbReference type="EMBL" id="OAK53848.1"/>
    </source>
</evidence>
<evidence type="ECO:0000256" key="1">
    <source>
        <dbReference type="SAM" id="MobiDB-lite"/>
    </source>
</evidence>
<comment type="caution">
    <text evidence="2">The sequence shown here is derived from an EMBL/GenBank/DDBJ whole genome shotgun (WGS) entry which is preliminary data.</text>
</comment>
<sequence>MLAVQGFRFENVSVTGRIIGGMRIRTLIGPPLQQEIVRSTAVAIALCNLDPEHRADRAPGSNRSQRRRPVAER</sequence>
<feature type="compositionally biased region" description="Basic residues" evidence="1">
    <location>
        <begin position="64"/>
        <end position="73"/>
    </location>
</feature>
<dbReference type="EMBL" id="LVHI01000015">
    <property type="protein sequence ID" value="OAK53848.1"/>
    <property type="molecule type" value="Genomic_DNA"/>
</dbReference>
<proteinExistence type="predicted"/>
<protein>
    <submittedName>
        <fullName evidence="2">Uncharacterized protein</fullName>
    </submittedName>
</protein>
<name>A0A177YFF5_9NOCA</name>
<gene>
    <name evidence="2" type="ORF">A3K89_22290</name>
</gene>
<dbReference type="Proteomes" id="UP000077519">
    <property type="component" value="Unassembled WGS sequence"/>
</dbReference>
<accession>A0A177YFF5</accession>
<evidence type="ECO:0000313" key="3">
    <source>
        <dbReference type="Proteomes" id="UP000077519"/>
    </source>
</evidence>